<sequence>MTFTPDPTSPPNPTSEFLTACGHEIHLMHWSKDRSDPVVMWHGLARTGRDFDPCAAYFADRYRIVAPDTIGRGLSSWSKTPDAEYRLEHYADIAVELLDRLGIERMRWVGTSMGGAIGMVLAAGPLRDRITHLVLNDIGPALSPVAVGRIRSYVTQPPVFDTVLELEAYLRTIYAPYGAITDAQWRQMAETSTRRRDDGKVTVHYDPAVMRVFAETTDDFEMWDAWDAIRAKTLVMRGETSDLLTQDTAEEMTRRGPKARLAVIPGCGHAPALNVPDQLQLIEDFLAS</sequence>
<feature type="domain" description="AB hydrolase-1" evidence="1">
    <location>
        <begin position="38"/>
        <end position="278"/>
    </location>
</feature>
<name>I3TM57_TISMK</name>
<dbReference type="AlphaFoldDB" id="I3TM57"/>
<dbReference type="InterPro" id="IPR050228">
    <property type="entry name" value="Carboxylesterase_BioH"/>
</dbReference>
<dbReference type="eggNOG" id="COG0596">
    <property type="taxonomic scope" value="Bacteria"/>
</dbReference>
<dbReference type="STRING" id="1110502.TMO_2007"/>
<keyword evidence="2" id="KW-0012">Acyltransferase</keyword>
<protein>
    <submittedName>
        <fullName evidence="2">Hydrolase or acyltransferase</fullName>
    </submittedName>
</protein>
<gene>
    <name evidence="2" type="ordered locus">TMO_2007</name>
</gene>
<evidence type="ECO:0000313" key="3">
    <source>
        <dbReference type="Proteomes" id="UP000005258"/>
    </source>
</evidence>
<keyword evidence="2" id="KW-0378">Hydrolase</keyword>
<dbReference type="EMBL" id="CP003236">
    <property type="protein sequence ID" value="AFK53845.1"/>
    <property type="molecule type" value="Genomic_DNA"/>
</dbReference>
<dbReference type="InterPro" id="IPR029058">
    <property type="entry name" value="AB_hydrolase_fold"/>
</dbReference>
<dbReference type="InterPro" id="IPR000073">
    <property type="entry name" value="AB_hydrolase_1"/>
</dbReference>
<dbReference type="PANTHER" id="PTHR43194:SF2">
    <property type="entry name" value="PEROXISOMAL MEMBRANE PROTEIN LPX1"/>
    <property type="match status" value="1"/>
</dbReference>
<organism evidence="2 3">
    <name type="scientific">Tistrella mobilis (strain KA081020-065)</name>
    <dbReference type="NCBI Taxonomy" id="1110502"/>
    <lineage>
        <taxon>Bacteria</taxon>
        <taxon>Pseudomonadati</taxon>
        <taxon>Pseudomonadota</taxon>
        <taxon>Alphaproteobacteria</taxon>
        <taxon>Geminicoccales</taxon>
        <taxon>Geminicoccaceae</taxon>
        <taxon>Tistrella</taxon>
    </lineage>
</organism>
<accession>I3TM57</accession>
<dbReference type="SUPFAM" id="SSF53474">
    <property type="entry name" value="alpha/beta-Hydrolases"/>
    <property type="match status" value="1"/>
</dbReference>
<reference evidence="2 3" key="1">
    <citation type="journal article" date="2012" name="J. Am. Chem. Soc.">
        <title>Bacterial biosynthesis and maturation of the didemnin anti-cancer agents.</title>
        <authorList>
            <person name="Xu Y."/>
            <person name="Kersten R.D."/>
            <person name="Nam S.J."/>
            <person name="Lu L."/>
            <person name="Al-Suwailem A.M."/>
            <person name="Zheng H."/>
            <person name="Fenical W."/>
            <person name="Dorrestein P.C."/>
            <person name="Moore B.S."/>
            <person name="Qian P.Y."/>
        </authorList>
    </citation>
    <scope>NUCLEOTIDE SEQUENCE [LARGE SCALE GENOMIC DNA]</scope>
    <source>
        <strain evidence="2 3">KA081020-065</strain>
    </source>
</reference>
<dbReference type="Proteomes" id="UP000005258">
    <property type="component" value="Chromosome"/>
</dbReference>
<keyword evidence="3" id="KW-1185">Reference proteome</keyword>
<dbReference type="RefSeq" id="WP_014745523.1">
    <property type="nucleotide sequence ID" value="NC_017956.1"/>
</dbReference>
<dbReference type="HOGENOM" id="CLU_020336_1_0_5"/>
<dbReference type="GO" id="GO:0016787">
    <property type="term" value="F:hydrolase activity"/>
    <property type="evidence" value="ECO:0007669"/>
    <property type="project" value="UniProtKB-KW"/>
</dbReference>
<dbReference type="GO" id="GO:0016746">
    <property type="term" value="F:acyltransferase activity"/>
    <property type="evidence" value="ECO:0007669"/>
    <property type="project" value="UniProtKB-KW"/>
</dbReference>
<dbReference type="KEGG" id="tmo:TMO_2007"/>
<evidence type="ECO:0000313" key="2">
    <source>
        <dbReference type="EMBL" id="AFK53845.1"/>
    </source>
</evidence>
<dbReference type="PRINTS" id="PR00111">
    <property type="entry name" value="ABHYDROLASE"/>
</dbReference>
<keyword evidence="2" id="KW-0808">Transferase</keyword>
<dbReference type="PATRIC" id="fig|1110502.3.peg.2068"/>
<evidence type="ECO:0000259" key="1">
    <source>
        <dbReference type="Pfam" id="PF12697"/>
    </source>
</evidence>
<dbReference type="Gene3D" id="3.40.50.1820">
    <property type="entry name" value="alpha/beta hydrolase"/>
    <property type="match status" value="1"/>
</dbReference>
<dbReference type="Pfam" id="PF12697">
    <property type="entry name" value="Abhydrolase_6"/>
    <property type="match status" value="1"/>
</dbReference>
<dbReference type="PANTHER" id="PTHR43194">
    <property type="entry name" value="HYDROLASE ALPHA/BETA FOLD FAMILY"/>
    <property type="match status" value="1"/>
</dbReference>
<proteinExistence type="predicted"/>